<name>A0AB38E0P6_XANCH</name>
<accession>A0AB38E0P6</accession>
<evidence type="ECO:0000313" key="1">
    <source>
        <dbReference type="EMBL" id="SON81242.1"/>
    </source>
</evidence>
<protein>
    <recommendedName>
        <fullName evidence="5">Secreted protein</fullName>
    </recommendedName>
</protein>
<dbReference type="AlphaFoldDB" id="A0AB38E0P6"/>
<keyword evidence="4" id="KW-1185">Reference proteome</keyword>
<reference evidence="3 4" key="1">
    <citation type="submission" date="2017-10" db="EMBL/GenBank/DDBJ databases">
        <authorList>
            <person name="Regsiter A."/>
            <person name="William W."/>
        </authorList>
    </citation>
    <scope>NUCLEOTIDE SEQUENCE [LARGE SCALE GENOMIC DNA]</scope>
    <source>
        <strain evidence="1 4">CFBP6984</strain>
        <strain evidence="2 3">CFBP7430</strain>
    </source>
</reference>
<sequence>MALRDLVIAFTCYMTVNAIFTEAGLICAPMALDVTSIFTKHNASIGFISQRRSCINEQENSHCRVARRSGSCPGCFRAGVRRPLVPDR</sequence>
<gene>
    <name evidence="1" type="ORF">XAP6984_390041</name>
    <name evidence="2" type="ORF">XAP7430_380041</name>
</gene>
<comment type="caution">
    <text evidence="2">The sequence shown here is derived from an EMBL/GenBank/DDBJ whole genome shotgun (WGS) entry which is preliminary data.</text>
</comment>
<evidence type="ECO:0000313" key="4">
    <source>
        <dbReference type="Proteomes" id="UP000234181"/>
    </source>
</evidence>
<organism evidence="2 3">
    <name type="scientific">Xanthomonas campestris pv. phaseoli</name>
    <dbReference type="NCBI Taxonomy" id="317013"/>
    <lineage>
        <taxon>Bacteria</taxon>
        <taxon>Pseudomonadati</taxon>
        <taxon>Pseudomonadota</taxon>
        <taxon>Gammaproteobacteria</taxon>
        <taxon>Lysobacterales</taxon>
        <taxon>Lysobacteraceae</taxon>
        <taxon>Xanthomonas</taxon>
    </lineage>
</organism>
<dbReference type="Proteomes" id="UP000234181">
    <property type="component" value="Unassembled WGS sequence"/>
</dbReference>
<dbReference type="EMBL" id="OCYS01000092">
    <property type="protein sequence ID" value="SON88685.1"/>
    <property type="molecule type" value="Genomic_DNA"/>
</dbReference>
<proteinExistence type="predicted"/>
<evidence type="ECO:0008006" key="5">
    <source>
        <dbReference type="Google" id="ProtNLM"/>
    </source>
</evidence>
<evidence type="ECO:0000313" key="2">
    <source>
        <dbReference type="EMBL" id="SON88685.1"/>
    </source>
</evidence>
<evidence type="ECO:0000313" key="3">
    <source>
        <dbReference type="Proteomes" id="UP000234166"/>
    </source>
</evidence>
<dbReference type="Proteomes" id="UP000234166">
    <property type="component" value="Unassembled WGS sequence"/>
</dbReference>
<dbReference type="EMBL" id="OCYT01000094">
    <property type="protein sequence ID" value="SON81242.1"/>
    <property type="molecule type" value="Genomic_DNA"/>
</dbReference>